<name>K5WI59_PHACS</name>
<evidence type="ECO:0000313" key="2">
    <source>
        <dbReference type="Proteomes" id="UP000008370"/>
    </source>
</evidence>
<dbReference type="GeneID" id="18919158"/>
<dbReference type="RefSeq" id="XP_007401956.1">
    <property type="nucleotide sequence ID" value="XM_007401894.1"/>
</dbReference>
<sequence>MYGPDRSSKLSLRASVHSAGARSCRHQCAEGARRRGASVSATGKSSLIDELGGKLWLVALVHLS</sequence>
<dbReference type="InParanoid" id="K5WI59"/>
<dbReference type="EMBL" id="JH930480">
    <property type="protein sequence ID" value="EKM49907.1"/>
    <property type="molecule type" value="Genomic_DNA"/>
</dbReference>
<evidence type="ECO:0000313" key="1">
    <source>
        <dbReference type="EMBL" id="EKM49907.1"/>
    </source>
</evidence>
<dbReference type="Proteomes" id="UP000008370">
    <property type="component" value="Unassembled WGS sequence"/>
</dbReference>
<gene>
    <name evidence="1" type="ORF">PHACADRAFT_265667</name>
</gene>
<proteinExistence type="predicted"/>
<reference evidence="1 2" key="1">
    <citation type="journal article" date="2012" name="BMC Genomics">
        <title>Comparative genomics of the white-rot fungi, Phanerochaete carnosa and P. chrysosporium, to elucidate the genetic basis of the distinct wood types they colonize.</title>
        <authorList>
            <person name="Suzuki H."/>
            <person name="MacDonald J."/>
            <person name="Syed K."/>
            <person name="Salamov A."/>
            <person name="Hori C."/>
            <person name="Aerts A."/>
            <person name="Henrissat B."/>
            <person name="Wiebenga A."/>
            <person name="vanKuyk P.A."/>
            <person name="Barry K."/>
            <person name="Lindquist E."/>
            <person name="LaButti K."/>
            <person name="Lapidus A."/>
            <person name="Lucas S."/>
            <person name="Coutinho P."/>
            <person name="Gong Y."/>
            <person name="Samejima M."/>
            <person name="Mahadevan R."/>
            <person name="Abou-Zaid M."/>
            <person name="de Vries R.P."/>
            <person name="Igarashi K."/>
            <person name="Yadav J.S."/>
            <person name="Grigoriev I.V."/>
            <person name="Master E.R."/>
        </authorList>
    </citation>
    <scope>NUCLEOTIDE SEQUENCE [LARGE SCALE GENOMIC DNA]</scope>
    <source>
        <strain evidence="1 2">HHB-10118-sp</strain>
    </source>
</reference>
<accession>K5WI59</accession>
<dbReference type="KEGG" id="pco:PHACADRAFT_265667"/>
<keyword evidence="2" id="KW-1185">Reference proteome</keyword>
<organism evidence="1 2">
    <name type="scientific">Phanerochaete carnosa (strain HHB-10118-sp)</name>
    <name type="common">White-rot fungus</name>
    <name type="synonym">Peniophora carnosa</name>
    <dbReference type="NCBI Taxonomy" id="650164"/>
    <lineage>
        <taxon>Eukaryota</taxon>
        <taxon>Fungi</taxon>
        <taxon>Dikarya</taxon>
        <taxon>Basidiomycota</taxon>
        <taxon>Agaricomycotina</taxon>
        <taxon>Agaricomycetes</taxon>
        <taxon>Polyporales</taxon>
        <taxon>Phanerochaetaceae</taxon>
        <taxon>Phanerochaete</taxon>
    </lineage>
</organism>
<dbReference type="AlphaFoldDB" id="K5WI59"/>
<protein>
    <submittedName>
        <fullName evidence="1">Uncharacterized protein</fullName>
    </submittedName>
</protein>
<dbReference type="HOGENOM" id="CLU_2868410_0_0_1"/>